<keyword evidence="2" id="KW-0812">Transmembrane</keyword>
<evidence type="ECO:0000313" key="3">
    <source>
        <dbReference type="EMBL" id="MDL5160425.1"/>
    </source>
</evidence>
<reference evidence="3 4" key="1">
    <citation type="submission" date="2023-06" db="EMBL/GenBank/DDBJ databases">
        <title>Actinomycetospora Odt1-22.</title>
        <authorList>
            <person name="Supong K."/>
        </authorList>
    </citation>
    <scope>NUCLEOTIDE SEQUENCE [LARGE SCALE GENOMIC DNA]</scope>
    <source>
        <strain evidence="3 4">Odt1-22</strain>
    </source>
</reference>
<gene>
    <name evidence="3" type="ORF">QRT03_30970</name>
</gene>
<dbReference type="Proteomes" id="UP001231924">
    <property type="component" value="Unassembled WGS sequence"/>
</dbReference>
<sequence>MSEHRPARDPSPADPPTDPGTGTGSGYGAVPPGWAPAGPGQAPWWRHAPPWLLVAVGTLLVVAVVLLVRLLAHRDDTTASPAPTAPAAVPPGPSVPALPDPTFAFTRGGYRYSIGVGPFTPAVSARGAATRSAPPGRHYLTAPVVIRNDAQDRGAPSPLNSNGAAPDIWVGLGGVVSLPPVHESLGSFIAPSDCINDPRRPTGNGNPPPAYRGLDPGTCIVRASVVPARTVSSLEDDNELPPGGIIEGVVTTIDLPDDVATAPAGPVSAWLANDGGVGPAGRYAIFDRIN</sequence>
<keyword evidence="2" id="KW-1133">Transmembrane helix</keyword>
<feature type="region of interest" description="Disordered" evidence="1">
    <location>
        <begin position="192"/>
        <end position="213"/>
    </location>
</feature>
<dbReference type="RefSeq" id="WP_286057037.1">
    <property type="nucleotide sequence ID" value="NZ_JASVWF010000011.1"/>
</dbReference>
<evidence type="ECO:0000256" key="2">
    <source>
        <dbReference type="SAM" id="Phobius"/>
    </source>
</evidence>
<feature type="transmembrane region" description="Helical" evidence="2">
    <location>
        <begin position="51"/>
        <end position="72"/>
    </location>
</feature>
<keyword evidence="4" id="KW-1185">Reference proteome</keyword>
<comment type="caution">
    <text evidence="3">The sequence shown here is derived from an EMBL/GenBank/DDBJ whole genome shotgun (WGS) entry which is preliminary data.</text>
</comment>
<accession>A0ABT7MID8</accession>
<keyword evidence="2" id="KW-0472">Membrane</keyword>
<dbReference type="EMBL" id="JASVWF010000011">
    <property type="protein sequence ID" value="MDL5160425.1"/>
    <property type="molecule type" value="Genomic_DNA"/>
</dbReference>
<name>A0ABT7MID8_9PSEU</name>
<evidence type="ECO:0000256" key="1">
    <source>
        <dbReference type="SAM" id="MobiDB-lite"/>
    </source>
</evidence>
<feature type="region of interest" description="Disordered" evidence="1">
    <location>
        <begin position="1"/>
        <end position="35"/>
    </location>
</feature>
<organism evidence="3 4">
    <name type="scientific">Actinomycetospora termitidis</name>
    <dbReference type="NCBI Taxonomy" id="3053470"/>
    <lineage>
        <taxon>Bacteria</taxon>
        <taxon>Bacillati</taxon>
        <taxon>Actinomycetota</taxon>
        <taxon>Actinomycetes</taxon>
        <taxon>Pseudonocardiales</taxon>
        <taxon>Pseudonocardiaceae</taxon>
        <taxon>Actinomycetospora</taxon>
    </lineage>
</organism>
<proteinExistence type="predicted"/>
<evidence type="ECO:0000313" key="4">
    <source>
        <dbReference type="Proteomes" id="UP001231924"/>
    </source>
</evidence>
<protein>
    <submittedName>
        <fullName evidence="3">Uncharacterized protein</fullName>
    </submittedName>
</protein>